<keyword evidence="2" id="KW-1185">Reference proteome</keyword>
<dbReference type="PANTHER" id="PTHR38886">
    <property type="entry name" value="SESA DOMAIN-CONTAINING PROTEIN"/>
    <property type="match status" value="1"/>
</dbReference>
<dbReference type="EMBL" id="CP042201">
    <property type="protein sequence ID" value="QDS77250.1"/>
    <property type="molecule type" value="Genomic_DNA"/>
</dbReference>
<sequence length="373" mass="41364">MVFPFGVSVGDFIAGINIILDCVKAVDDVTGATTSYQQLVSTLDAISQSLRSVDALDVQALPQSQQQAIKAAATACLRCTNSFLRSIDKYGSLKTCPKSSPWTLSSMKTGLKKINWSLNMKDDVSRFQRNVTAHLTSLEVWLSSVQIVQNQQNHNAVKDAIELQAEQVISRVDHKAIQLISLAMDTRDRLGRQSSEQGLMLEKIANQQQILIQATSLSTQPWKDYVPSDQPDTILKLELLYRGLAEESYILSRMFCASGAREQGIVQLCALLDDCHMYCYGVALDYPRNIIPSFSSPSVGMRKNTMVSDQAHGTMALVIDGDLVEFVLTSEHTSRILTALPLGRMLLDFVHCLHHLVECSTLMIRLGHKTCNR</sequence>
<accession>A0A517LNN5</accession>
<organism evidence="1 2">
    <name type="scientific">Venturia effusa</name>
    <dbReference type="NCBI Taxonomy" id="50376"/>
    <lineage>
        <taxon>Eukaryota</taxon>
        <taxon>Fungi</taxon>
        <taxon>Dikarya</taxon>
        <taxon>Ascomycota</taxon>
        <taxon>Pezizomycotina</taxon>
        <taxon>Dothideomycetes</taxon>
        <taxon>Pleosporomycetidae</taxon>
        <taxon>Venturiales</taxon>
        <taxon>Venturiaceae</taxon>
        <taxon>Venturia</taxon>
    </lineage>
</organism>
<dbReference type="PANTHER" id="PTHR38886:SF1">
    <property type="entry name" value="NACHT-NTPASE AND P-LOOP NTPASES N-TERMINAL DOMAIN-CONTAINING PROTEIN"/>
    <property type="match status" value="1"/>
</dbReference>
<dbReference type="STRING" id="50376.A0A517LNN5"/>
<reference evidence="1 2" key="1">
    <citation type="submission" date="2019-07" db="EMBL/GenBank/DDBJ databases">
        <title>Finished genome of Venturia effusa.</title>
        <authorList>
            <person name="Young C.A."/>
            <person name="Cox M.P."/>
            <person name="Ganley A.R.D."/>
            <person name="David W.J."/>
        </authorList>
    </citation>
    <scope>NUCLEOTIDE SEQUENCE [LARGE SCALE GENOMIC DNA]</scope>
    <source>
        <strain evidence="2">albino</strain>
    </source>
</reference>
<dbReference type="AlphaFoldDB" id="A0A517LNN5"/>
<gene>
    <name evidence="1" type="ORF">FKW77_003496</name>
</gene>
<proteinExistence type="predicted"/>
<evidence type="ECO:0000313" key="1">
    <source>
        <dbReference type="EMBL" id="QDS77250.1"/>
    </source>
</evidence>
<evidence type="ECO:0008006" key="3">
    <source>
        <dbReference type="Google" id="ProtNLM"/>
    </source>
</evidence>
<dbReference type="Proteomes" id="UP000316270">
    <property type="component" value="Chromosome 17"/>
</dbReference>
<protein>
    <recommendedName>
        <fullName evidence="3">Fungal N-terminal domain-containing protein</fullName>
    </recommendedName>
</protein>
<evidence type="ECO:0000313" key="2">
    <source>
        <dbReference type="Proteomes" id="UP000316270"/>
    </source>
</evidence>
<name>A0A517LNN5_9PEZI</name>
<dbReference type="OrthoDB" id="3045089at2759"/>